<dbReference type="Pfam" id="PF00235">
    <property type="entry name" value="Profilin"/>
    <property type="match status" value="1"/>
</dbReference>
<name>A0ABQ5BNY7_9ASTR</name>
<comment type="similarity">
    <text evidence="2">Belongs to the profilin family.</text>
</comment>
<evidence type="ECO:0000313" key="7">
    <source>
        <dbReference type="Proteomes" id="UP001151760"/>
    </source>
</evidence>
<evidence type="ECO:0000256" key="4">
    <source>
        <dbReference type="ARBA" id="ARBA00023203"/>
    </source>
</evidence>
<reference evidence="6" key="1">
    <citation type="journal article" date="2022" name="Int. J. Mol. Sci.">
        <title>Draft Genome of Tanacetum Coccineum: Genomic Comparison of Closely Related Tanacetum-Family Plants.</title>
        <authorList>
            <person name="Yamashiro T."/>
            <person name="Shiraishi A."/>
            <person name="Nakayama K."/>
            <person name="Satake H."/>
        </authorList>
    </citation>
    <scope>NUCLEOTIDE SEQUENCE</scope>
</reference>
<evidence type="ECO:0000256" key="5">
    <source>
        <dbReference type="ARBA" id="ARBA00023212"/>
    </source>
</evidence>
<keyword evidence="3" id="KW-0963">Cytoplasm</keyword>
<dbReference type="InterPro" id="IPR048278">
    <property type="entry name" value="PFN"/>
</dbReference>
<dbReference type="InterPro" id="IPR005455">
    <property type="entry name" value="PFN_euk"/>
</dbReference>
<dbReference type="InterPro" id="IPR036140">
    <property type="entry name" value="PFN_sf"/>
</dbReference>
<dbReference type="EMBL" id="BQNB010013404">
    <property type="protein sequence ID" value="GJT15547.1"/>
    <property type="molecule type" value="Genomic_DNA"/>
</dbReference>
<dbReference type="SUPFAM" id="SSF55770">
    <property type="entry name" value="Profilin (actin-binding protein)"/>
    <property type="match status" value="1"/>
</dbReference>
<dbReference type="PANTHER" id="PTHR11604">
    <property type="entry name" value="PROFILIN"/>
    <property type="match status" value="1"/>
</dbReference>
<keyword evidence="4" id="KW-0009">Actin-binding</keyword>
<comment type="subcellular location">
    <subcellularLocation>
        <location evidence="1">Cytoplasm</location>
        <location evidence="1">Cytoskeleton</location>
    </subcellularLocation>
</comment>
<dbReference type="Gene3D" id="3.30.450.30">
    <property type="entry name" value="Dynein light chain 2a, cytoplasmic"/>
    <property type="match status" value="1"/>
</dbReference>
<keyword evidence="5" id="KW-0206">Cytoskeleton</keyword>
<evidence type="ECO:0000313" key="6">
    <source>
        <dbReference type="EMBL" id="GJT15547.1"/>
    </source>
</evidence>
<evidence type="ECO:0000256" key="2">
    <source>
        <dbReference type="ARBA" id="ARBA00010058"/>
    </source>
</evidence>
<sequence>MAGEQEHGSCWSGKIAFTMFSWIVGEEYKDDCGGGWRSLQPGSIKKRLSDQAIIHGGFRIDSNRKRGDMSAVMRPPRASRAGLFNLLRGSIKDVELNLAYKLQDFQCMWIQKALRDLMGFLMTGSDGGFLRRGADGGAWLLGNHGCNQGFKCSSSLFFVALGPGGVTVKKTGMSIIISIYDEPMTPGQCNMIVERLGDYLLDQGS</sequence>
<accession>A0ABQ5BNY7</accession>
<dbReference type="Proteomes" id="UP001151760">
    <property type="component" value="Unassembled WGS sequence"/>
</dbReference>
<comment type="caution">
    <text evidence="6">The sequence shown here is derived from an EMBL/GenBank/DDBJ whole genome shotgun (WGS) entry which is preliminary data.</text>
</comment>
<keyword evidence="7" id="KW-1185">Reference proteome</keyword>
<gene>
    <name evidence="6" type="ORF">Tco_0874253</name>
</gene>
<evidence type="ECO:0000256" key="3">
    <source>
        <dbReference type="ARBA" id="ARBA00022490"/>
    </source>
</evidence>
<reference evidence="6" key="2">
    <citation type="submission" date="2022-01" db="EMBL/GenBank/DDBJ databases">
        <authorList>
            <person name="Yamashiro T."/>
            <person name="Shiraishi A."/>
            <person name="Satake H."/>
            <person name="Nakayama K."/>
        </authorList>
    </citation>
    <scope>NUCLEOTIDE SEQUENCE</scope>
</reference>
<protein>
    <submittedName>
        <fullName evidence="6">Profilin</fullName>
    </submittedName>
</protein>
<evidence type="ECO:0000256" key="1">
    <source>
        <dbReference type="ARBA" id="ARBA00004245"/>
    </source>
</evidence>
<organism evidence="6 7">
    <name type="scientific">Tanacetum coccineum</name>
    <dbReference type="NCBI Taxonomy" id="301880"/>
    <lineage>
        <taxon>Eukaryota</taxon>
        <taxon>Viridiplantae</taxon>
        <taxon>Streptophyta</taxon>
        <taxon>Embryophyta</taxon>
        <taxon>Tracheophyta</taxon>
        <taxon>Spermatophyta</taxon>
        <taxon>Magnoliopsida</taxon>
        <taxon>eudicotyledons</taxon>
        <taxon>Gunneridae</taxon>
        <taxon>Pentapetalae</taxon>
        <taxon>asterids</taxon>
        <taxon>campanulids</taxon>
        <taxon>Asterales</taxon>
        <taxon>Asteraceae</taxon>
        <taxon>Asteroideae</taxon>
        <taxon>Anthemideae</taxon>
        <taxon>Anthemidinae</taxon>
        <taxon>Tanacetum</taxon>
    </lineage>
</organism>
<proteinExistence type="inferred from homology"/>
<dbReference type="PANTHER" id="PTHR11604:SF64">
    <property type="entry name" value="PROFILIN"/>
    <property type="match status" value="1"/>
</dbReference>